<name>A0AAW9QEC6_9BURK</name>
<dbReference type="EMBL" id="JAZIBG010000059">
    <property type="protein sequence ID" value="MEF7617604.1"/>
    <property type="molecule type" value="Genomic_DNA"/>
</dbReference>
<feature type="transmembrane region" description="Helical" evidence="1">
    <location>
        <begin position="158"/>
        <end position="191"/>
    </location>
</feature>
<dbReference type="PANTHER" id="PTHR43592">
    <property type="entry name" value="CAAX AMINO TERMINAL PROTEASE"/>
    <property type="match status" value="1"/>
</dbReference>
<feature type="transmembrane region" description="Helical" evidence="1">
    <location>
        <begin position="69"/>
        <end position="90"/>
    </location>
</feature>
<feature type="transmembrane region" description="Helical" evidence="1">
    <location>
        <begin position="7"/>
        <end position="27"/>
    </location>
</feature>
<reference evidence="3 4" key="1">
    <citation type="submission" date="2024-02" db="EMBL/GenBank/DDBJ databases">
        <title>Genome sequence of Aquincola sp. MAHUQ-54.</title>
        <authorList>
            <person name="Huq M.A."/>
        </authorList>
    </citation>
    <scope>NUCLEOTIDE SEQUENCE [LARGE SCALE GENOMIC DNA]</scope>
    <source>
        <strain evidence="3 4">MAHUQ-54</strain>
    </source>
</reference>
<dbReference type="GO" id="GO:0080120">
    <property type="term" value="P:CAAX-box protein maturation"/>
    <property type="evidence" value="ECO:0007669"/>
    <property type="project" value="UniProtKB-ARBA"/>
</dbReference>
<dbReference type="Proteomes" id="UP001336250">
    <property type="component" value="Unassembled WGS sequence"/>
</dbReference>
<keyword evidence="1" id="KW-0812">Transmembrane</keyword>
<keyword evidence="1" id="KW-1133">Transmembrane helix</keyword>
<evidence type="ECO:0000313" key="4">
    <source>
        <dbReference type="Proteomes" id="UP001336250"/>
    </source>
</evidence>
<feature type="transmembrane region" description="Helical" evidence="1">
    <location>
        <begin position="197"/>
        <end position="216"/>
    </location>
</feature>
<feature type="domain" description="CAAX prenyl protease 2/Lysostaphin resistance protein A-like" evidence="2">
    <location>
        <begin position="118"/>
        <end position="209"/>
    </location>
</feature>
<accession>A0AAW9QEC6</accession>
<dbReference type="InterPro" id="IPR003675">
    <property type="entry name" value="Rce1/LyrA-like_dom"/>
</dbReference>
<gene>
    <name evidence="3" type="ORF">V4F39_27085</name>
</gene>
<comment type="caution">
    <text evidence="3">The sequence shown here is derived from an EMBL/GenBank/DDBJ whole genome shotgun (WGS) entry which is preliminary data.</text>
</comment>
<keyword evidence="3" id="KW-0645">Protease</keyword>
<protein>
    <submittedName>
        <fullName evidence="3">CAAX prenyl protease-related protein</fullName>
    </submittedName>
</protein>
<dbReference type="PANTHER" id="PTHR43592:SF15">
    <property type="entry name" value="CAAX AMINO TERMINAL PROTEASE FAMILY PROTEIN"/>
    <property type="match status" value="1"/>
</dbReference>
<feature type="transmembrane region" description="Helical" evidence="1">
    <location>
        <begin position="39"/>
        <end position="57"/>
    </location>
</feature>
<dbReference type="NCBIfam" id="TIGR03008">
    <property type="entry name" value="pepcterm_CAAX"/>
    <property type="match status" value="1"/>
</dbReference>
<keyword evidence="3" id="KW-0378">Hydrolase</keyword>
<sequence>MPLQRAAVLRIAPFALFMLLLALRGAVPPDGSWGMDPRWIYGLTVVLVGGLLLWFWRDYGELARQNRPTAAEAGLAVGVGLAVFGLWIMLDAEWMTLGEATAGFVPVRADGALDWPLIAVRWVGAALLVPVMEELFWRSFLMRWIAQPQFETVDPRRAGLKAVVLSTFVFMLAHTLWLAAIVAGLAYALLYVRTGKLWVPVIAHAVTNGVLGIWVVRTGQWQFW</sequence>
<dbReference type="Pfam" id="PF02517">
    <property type="entry name" value="Rce1-like"/>
    <property type="match status" value="1"/>
</dbReference>
<organism evidence="3 4">
    <name type="scientific">Aquincola agrisoli</name>
    <dbReference type="NCBI Taxonomy" id="3119538"/>
    <lineage>
        <taxon>Bacteria</taxon>
        <taxon>Pseudomonadati</taxon>
        <taxon>Pseudomonadota</taxon>
        <taxon>Betaproteobacteria</taxon>
        <taxon>Burkholderiales</taxon>
        <taxon>Sphaerotilaceae</taxon>
        <taxon>Aquincola</taxon>
    </lineage>
</organism>
<dbReference type="RefSeq" id="WP_332293364.1">
    <property type="nucleotide sequence ID" value="NZ_JAZIBG010000059.1"/>
</dbReference>
<dbReference type="AlphaFoldDB" id="A0AAW9QEC6"/>
<dbReference type="GO" id="GO:0004175">
    <property type="term" value="F:endopeptidase activity"/>
    <property type="evidence" value="ECO:0007669"/>
    <property type="project" value="UniProtKB-ARBA"/>
</dbReference>
<evidence type="ECO:0000313" key="3">
    <source>
        <dbReference type="EMBL" id="MEF7617604.1"/>
    </source>
</evidence>
<dbReference type="InterPro" id="IPR014346">
    <property type="entry name" value="Prenyl_protease-related"/>
</dbReference>
<proteinExistence type="predicted"/>
<evidence type="ECO:0000259" key="2">
    <source>
        <dbReference type="Pfam" id="PF02517"/>
    </source>
</evidence>
<dbReference type="GO" id="GO:0006508">
    <property type="term" value="P:proteolysis"/>
    <property type="evidence" value="ECO:0007669"/>
    <property type="project" value="UniProtKB-KW"/>
</dbReference>
<keyword evidence="4" id="KW-1185">Reference proteome</keyword>
<keyword evidence="1" id="KW-0472">Membrane</keyword>
<evidence type="ECO:0000256" key="1">
    <source>
        <dbReference type="SAM" id="Phobius"/>
    </source>
</evidence>